<comment type="caution">
    <text evidence="2">The sequence shown here is derived from an EMBL/GenBank/DDBJ whole genome shotgun (WGS) entry which is preliminary data.</text>
</comment>
<dbReference type="Gene3D" id="2.60.120.260">
    <property type="entry name" value="Galactose-binding domain-like"/>
    <property type="match status" value="7"/>
</dbReference>
<gene>
    <name evidence="2" type="ORF">M9Y10_004003</name>
</gene>
<organism evidence="2 3">
    <name type="scientific">Tritrichomonas musculus</name>
    <dbReference type="NCBI Taxonomy" id="1915356"/>
    <lineage>
        <taxon>Eukaryota</taxon>
        <taxon>Metamonada</taxon>
        <taxon>Parabasalia</taxon>
        <taxon>Tritrichomonadida</taxon>
        <taxon>Tritrichomonadidae</taxon>
        <taxon>Tritrichomonas</taxon>
    </lineage>
</organism>
<sequence>MTQSSSGWTQSGDNLYSEVEGSTITVEVPCSQFWVSGTVDPNYGNIDIIVDDEYESTVSLYQETHEANINFYESPKYLSNKKRKIILKNEGNRPVSIYRIYYNAFPYFDKPVNNVDGLINITCDQFTYEGGWVKCHDNERWADIGSYTNDAGGKISYKFTGSRVHAFSLRQNRDGEKRCNAKFFIDNKEICEINLFPTTTHHQVVFSSDYLPFGEHTIEIAHGEVSGGPIIFCSFYVDPLPKIGGEKLGYNDIKGNDKSDNWEYKNEENKTPYFTTTNINAFVIFKFHGTRFWLTGIRDSTYGKFDLIIDEESHIEIDETKGISNFAYPERAYNNAILLYESDVLQLKDHTVKIVNKDNKRITIINLLYSTQPHNAILIPAEEIKFDENWNKEDDGGYSTTKDNSIAEINKYFNQFWIIGNKTPKQGKMNIYYNDEYQLDINPPEIETIFDKEILFYELKNIKHNSYDLKIKKTSTSGDINTEESLHINYCYYLNEKSFTIPSETITIETSGMTQSSSGWTQSGDNLYSEVEGSTITVEVPCSQFWVSGTVDPNYGNIDIIVDDEYESTVSLYQETHEANINFYESPKYLSNKKRKIILKNEGNRPVSIYRIYYNAFPYFDKPVNNVDGLINITCDQFTYEGGWVKCHDNERWADIGSYTNDAGGKISYKFTGSRVHAFSLRQNRDGEKRCNAKFFIDNKEICEINLFPTTTHHQVVFSSDYLPFGEHTIEIAHGEVSGGPIIFCSFYVDPLPKIGGEKLGYNDIKGNDKSDNWEYKNEENKTPYFTTTNINAFVIFKFHGTRFWLTGIRDSTYGKFDLIIDEESHIEIDETKGISNFAYPERAYNNAILLYESDVLQLKDHTVKIVNKDNKRITIINLLYSTQPHNAILIPAEEIKFDENWNKEDDGGYSTTKDNSIAEINKYFNQFWIIGNKTPKQGKMNIYYNDEYQLDINPPEIETIFDKEILFYELKNIKHNSYDLKIMKTSTDSNINTEESLHINYCYYLNEKSFTIPSETIVIEVNGMIDQASGAWTIINNDLYSDQEGSAIIVNLFSHKFWITGALDPNYGTVDISIDDKIKSSVSLYHENHEENIVFYESPDELTYKEHFIKLTNKDNNPIKIGQINYKYIPPTFIFSQSQYFTDSFFFSESKDFSGTYAFSKSEDFSRTHAFSKSNIFSKSNDFSKSGIFTETIAFSKSDVFSKSSFFTKSSDFSNSAIFSKTNYFTKTNKFSGTTDFTNTNCFTRSNDFTKSNNFMDSNLFTNSQYFSATTKFTKSDLLTESNHFTKSNSFVSSDIFTKSNDFSKSNSFSTSNYFSKTNHFSGTSYFSTTDDFTKSTSFTDSNLFSSSRSFSKSSDFSSTKHFSHTNLFSNTEHFTVTNHFTKTNDFTNSCFMQSASFSGTNKFSRSQKFTNTNDFSNSNYFSRSNEFSQSEPLPPIDDIGETCVVESSAKNYTLNRKCEFTSVNDINYLIHITRSNFTDFIEERNGGAIYIINGGVNCSNISFINCSSSSGCGGGVYIKNRLDLNYNISFRYSFFTLCKAFYGGAAYIYSYSEMNQIEIYACYFLKNYALGQKAKEKNLFGGAHVFITSRLLNITISKFERGIGEGGALKIYNKFDDDDEKSLRKLDEIHDSIWISGCKFDLAKGSKSSLSFEDDKELSTINVFDCDFTGKLSKGSHYIDGKISIKDDSKQIISSNKFEYENDDAVNLETVEKDQSVAPKYSHSNSKHLLMIVSCVSILAIVFIAFIIKTTNPEYDFNDESN</sequence>
<evidence type="ECO:0000313" key="3">
    <source>
        <dbReference type="Proteomes" id="UP001470230"/>
    </source>
</evidence>
<keyword evidence="1" id="KW-1133">Transmembrane helix</keyword>
<keyword evidence="1" id="KW-0472">Membrane</keyword>
<proteinExistence type="predicted"/>
<dbReference type="Proteomes" id="UP001470230">
    <property type="component" value="Unassembled WGS sequence"/>
</dbReference>
<accession>A0ABR2JQT2</accession>
<evidence type="ECO:0000313" key="2">
    <source>
        <dbReference type="EMBL" id="KAK8881269.1"/>
    </source>
</evidence>
<feature type="transmembrane region" description="Helical" evidence="1">
    <location>
        <begin position="1731"/>
        <end position="1750"/>
    </location>
</feature>
<reference evidence="2 3" key="1">
    <citation type="submission" date="2024-04" db="EMBL/GenBank/DDBJ databases">
        <title>Tritrichomonas musculus Genome.</title>
        <authorList>
            <person name="Alves-Ferreira E."/>
            <person name="Grigg M."/>
            <person name="Lorenzi H."/>
            <person name="Galac M."/>
        </authorList>
    </citation>
    <scope>NUCLEOTIDE SEQUENCE [LARGE SCALE GENOMIC DNA]</scope>
    <source>
        <strain evidence="2 3">EAF2021</strain>
    </source>
</reference>
<evidence type="ECO:0000256" key="1">
    <source>
        <dbReference type="SAM" id="Phobius"/>
    </source>
</evidence>
<keyword evidence="3" id="KW-1185">Reference proteome</keyword>
<protein>
    <submittedName>
        <fullName evidence="2">Uncharacterized protein</fullName>
    </submittedName>
</protein>
<dbReference type="EMBL" id="JAPFFF010000010">
    <property type="protein sequence ID" value="KAK8881269.1"/>
    <property type="molecule type" value="Genomic_DNA"/>
</dbReference>
<keyword evidence="1" id="KW-0812">Transmembrane</keyword>
<name>A0ABR2JQT2_9EUKA</name>